<evidence type="ECO:0000313" key="2">
    <source>
        <dbReference type="Proteomes" id="UP000234662"/>
    </source>
</evidence>
<dbReference type="AlphaFoldDB" id="A0A2I1R5S4"/>
<accession>A0A2I1R5S4</accession>
<comment type="caution">
    <text evidence="1">The sequence shown here is derived from an EMBL/GenBank/DDBJ whole genome shotgun (WGS) entry which is preliminary data.</text>
</comment>
<proteinExistence type="predicted"/>
<organism evidence="1 2">
    <name type="scientific">Gordonia terrae</name>
    <dbReference type="NCBI Taxonomy" id="2055"/>
    <lineage>
        <taxon>Bacteria</taxon>
        <taxon>Bacillati</taxon>
        <taxon>Actinomycetota</taxon>
        <taxon>Actinomycetes</taxon>
        <taxon>Mycobacteriales</taxon>
        <taxon>Gordoniaceae</taxon>
        <taxon>Gordonia</taxon>
    </lineage>
</organism>
<dbReference type="Proteomes" id="UP000234662">
    <property type="component" value="Unassembled WGS sequence"/>
</dbReference>
<sequence length="70" mass="7831">MDLDVRIPWSKGQLKRLGKAMVAGVEVPEDCPSYEHVLDYHDDLAAEIAARIELHDWLSTASLMSPLVAR</sequence>
<evidence type="ECO:0000313" key="1">
    <source>
        <dbReference type="EMBL" id="PKZ64490.1"/>
    </source>
</evidence>
<protein>
    <submittedName>
        <fullName evidence="1">Uncharacterized protein</fullName>
    </submittedName>
</protein>
<reference evidence="1 2" key="1">
    <citation type="submission" date="2017-12" db="EMBL/GenBank/DDBJ databases">
        <title>Phylogenetic diversity of female urinary microbiome.</title>
        <authorList>
            <person name="Thomas-White K."/>
            <person name="Wolfe A.J."/>
        </authorList>
    </citation>
    <scope>NUCLEOTIDE SEQUENCE [LARGE SCALE GENOMIC DNA]</scope>
    <source>
        <strain evidence="1 2">UMB0777</strain>
    </source>
</reference>
<dbReference type="EMBL" id="PKJC01000013">
    <property type="protein sequence ID" value="PKZ64490.1"/>
    <property type="molecule type" value="Genomic_DNA"/>
</dbReference>
<name>A0A2I1R5S4_9ACTN</name>
<gene>
    <name evidence="1" type="ORF">CYJ73_16595</name>
</gene>